<reference evidence="2 3" key="1">
    <citation type="journal article" date="2021" name="Plant Biotechnol. J.">
        <title>Multi-omics assisted identification of the key and species-specific regulatory components of drought-tolerant mechanisms in Gossypium stocksii.</title>
        <authorList>
            <person name="Yu D."/>
            <person name="Ke L."/>
            <person name="Zhang D."/>
            <person name="Wu Y."/>
            <person name="Sun Y."/>
            <person name="Mei J."/>
            <person name="Sun J."/>
            <person name="Sun Y."/>
        </authorList>
    </citation>
    <scope>NUCLEOTIDE SEQUENCE [LARGE SCALE GENOMIC DNA]</scope>
    <source>
        <strain evidence="3">cv. E1</strain>
        <tissue evidence="2">Leaf</tissue>
    </source>
</reference>
<protein>
    <recommendedName>
        <fullName evidence="1">DUF4283 domain-containing protein</fullName>
    </recommendedName>
</protein>
<feature type="domain" description="DUF4283" evidence="1">
    <location>
        <begin position="101"/>
        <end position="163"/>
    </location>
</feature>
<dbReference type="Pfam" id="PF14111">
    <property type="entry name" value="DUF4283"/>
    <property type="match status" value="1"/>
</dbReference>
<dbReference type="Proteomes" id="UP000828251">
    <property type="component" value="Unassembled WGS sequence"/>
</dbReference>
<dbReference type="InterPro" id="IPR025558">
    <property type="entry name" value="DUF4283"/>
</dbReference>
<evidence type="ECO:0000313" key="2">
    <source>
        <dbReference type="EMBL" id="KAH1083096.1"/>
    </source>
</evidence>
<comment type="caution">
    <text evidence="2">The sequence shown here is derived from an EMBL/GenBank/DDBJ whole genome shotgun (WGS) entry which is preliminary data.</text>
</comment>
<dbReference type="EMBL" id="JAIQCV010000007">
    <property type="protein sequence ID" value="KAH1083096.1"/>
    <property type="molecule type" value="Genomic_DNA"/>
</dbReference>
<name>A0A9D3VHJ1_9ROSI</name>
<evidence type="ECO:0000259" key="1">
    <source>
        <dbReference type="Pfam" id="PF14111"/>
    </source>
</evidence>
<organism evidence="2 3">
    <name type="scientific">Gossypium stocksii</name>
    <dbReference type="NCBI Taxonomy" id="47602"/>
    <lineage>
        <taxon>Eukaryota</taxon>
        <taxon>Viridiplantae</taxon>
        <taxon>Streptophyta</taxon>
        <taxon>Embryophyta</taxon>
        <taxon>Tracheophyta</taxon>
        <taxon>Spermatophyta</taxon>
        <taxon>Magnoliopsida</taxon>
        <taxon>eudicotyledons</taxon>
        <taxon>Gunneridae</taxon>
        <taxon>Pentapetalae</taxon>
        <taxon>rosids</taxon>
        <taxon>malvids</taxon>
        <taxon>Malvales</taxon>
        <taxon>Malvaceae</taxon>
        <taxon>Malvoideae</taxon>
        <taxon>Gossypium</taxon>
    </lineage>
</organism>
<dbReference type="OrthoDB" id="10475281at2759"/>
<proteinExistence type="predicted"/>
<accession>A0A9D3VHJ1</accession>
<gene>
    <name evidence="2" type="ORF">J1N35_022857</name>
</gene>
<evidence type="ECO:0000313" key="3">
    <source>
        <dbReference type="Proteomes" id="UP000828251"/>
    </source>
</evidence>
<keyword evidence="3" id="KW-1185">Reference proteome</keyword>
<dbReference type="AlphaFoldDB" id="A0A9D3VHJ1"/>
<sequence length="164" mass="19154">MQPGETLGGESGVVKAIKKVRWQEDDPQDVGDMEVDKGRVKVVSFKDKLLGWVSNDYYQKDFDEDKFELIEGDVITRLVDGIPDIKFSERVHTWIQRSMTKMVIIKLIGQKIRFNNLVSKLNSMWKPNCSFQLMDLENDYYFVKFQAKKDYDKALIDGPWMIYG</sequence>